<dbReference type="Proteomes" id="UP000636709">
    <property type="component" value="Unassembled WGS sequence"/>
</dbReference>
<protein>
    <submittedName>
        <fullName evidence="1">Uncharacterized protein</fullName>
    </submittedName>
</protein>
<gene>
    <name evidence="1" type="ORF">HU200_052128</name>
</gene>
<reference evidence="1" key="1">
    <citation type="submission" date="2020-07" db="EMBL/GenBank/DDBJ databases">
        <title>Genome sequence and genetic diversity analysis of an under-domesticated orphan crop, white fonio (Digitaria exilis).</title>
        <authorList>
            <person name="Bennetzen J.L."/>
            <person name="Chen S."/>
            <person name="Ma X."/>
            <person name="Wang X."/>
            <person name="Yssel A.E.J."/>
            <person name="Chaluvadi S.R."/>
            <person name="Johnson M."/>
            <person name="Gangashetty P."/>
            <person name="Hamidou F."/>
            <person name="Sanogo M.D."/>
            <person name="Zwaenepoel A."/>
            <person name="Wallace J."/>
            <person name="Van De Peer Y."/>
            <person name="Van Deynze A."/>
        </authorList>
    </citation>
    <scope>NUCLEOTIDE SEQUENCE</scope>
    <source>
        <tissue evidence="1">Leaves</tissue>
    </source>
</reference>
<accession>A0A835ASH9</accession>
<keyword evidence="2" id="KW-1185">Reference proteome</keyword>
<evidence type="ECO:0000313" key="1">
    <source>
        <dbReference type="EMBL" id="KAF8668922.1"/>
    </source>
</evidence>
<dbReference type="OrthoDB" id="25818at2759"/>
<organism evidence="1 2">
    <name type="scientific">Digitaria exilis</name>
    <dbReference type="NCBI Taxonomy" id="1010633"/>
    <lineage>
        <taxon>Eukaryota</taxon>
        <taxon>Viridiplantae</taxon>
        <taxon>Streptophyta</taxon>
        <taxon>Embryophyta</taxon>
        <taxon>Tracheophyta</taxon>
        <taxon>Spermatophyta</taxon>
        <taxon>Magnoliopsida</taxon>
        <taxon>Liliopsida</taxon>
        <taxon>Poales</taxon>
        <taxon>Poaceae</taxon>
        <taxon>PACMAD clade</taxon>
        <taxon>Panicoideae</taxon>
        <taxon>Panicodae</taxon>
        <taxon>Paniceae</taxon>
        <taxon>Anthephorinae</taxon>
        <taxon>Digitaria</taxon>
    </lineage>
</organism>
<comment type="caution">
    <text evidence="1">The sequence shown here is derived from an EMBL/GenBank/DDBJ whole genome shotgun (WGS) entry which is preliminary data.</text>
</comment>
<sequence>MDGGCLAEKHIMVGAGSLVKQNTRIPSGEVIFLCSFLKLVFRLMHGQVGNPAKFLRSLQKRRSRSSPNQQPNYINLAQVHAAENAKSFDCYFA</sequence>
<dbReference type="PANTHER" id="PTHR13061:SF63">
    <property type="entry name" value="EXPRESSED PROTEIN"/>
    <property type="match status" value="1"/>
</dbReference>
<evidence type="ECO:0000313" key="2">
    <source>
        <dbReference type="Proteomes" id="UP000636709"/>
    </source>
</evidence>
<name>A0A835ASH9_9POAL</name>
<dbReference type="PANTHER" id="PTHR13061">
    <property type="entry name" value="DYNACTIN SUBUNIT P25"/>
    <property type="match status" value="1"/>
</dbReference>
<dbReference type="InterPro" id="IPR050484">
    <property type="entry name" value="Transf_Hexapept/Carb_Anhydrase"/>
</dbReference>
<proteinExistence type="predicted"/>
<dbReference type="AlphaFoldDB" id="A0A835ASH9"/>
<dbReference type="Gene3D" id="2.160.10.10">
    <property type="entry name" value="Hexapeptide repeat proteins"/>
    <property type="match status" value="1"/>
</dbReference>
<dbReference type="EMBL" id="JACEFO010002273">
    <property type="protein sequence ID" value="KAF8668922.1"/>
    <property type="molecule type" value="Genomic_DNA"/>
</dbReference>